<dbReference type="GO" id="GO:0000455">
    <property type="term" value="P:enzyme-directed rRNA pseudouridine synthesis"/>
    <property type="evidence" value="ECO:0007669"/>
    <property type="project" value="TreeGrafter"/>
</dbReference>
<dbReference type="InterPro" id="IPR050188">
    <property type="entry name" value="RluA_PseudoU_synthase"/>
</dbReference>
<evidence type="ECO:0000313" key="3">
    <source>
        <dbReference type="EMBL" id="RLM84718.1"/>
    </source>
</evidence>
<dbReference type="OrthoDB" id="424794at2759"/>
<gene>
    <name evidence="3" type="ORF">C2845_PM04G33110</name>
</gene>
<name>A0A3L6QMK8_PANMI</name>
<keyword evidence="1" id="KW-0694">RNA-binding</keyword>
<dbReference type="Pfam" id="PF00849">
    <property type="entry name" value="PseudoU_synth_2"/>
    <property type="match status" value="1"/>
</dbReference>
<evidence type="ECO:0000259" key="2">
    <source>
        <dbReference type="Pfam" id="PF00849"/>
    </source>
</evidence>
<feature type="domain" description="Pseudouridine synthase RsuA/RluA-like" evidence="2">
    <location>
        <begin position="212"/>
        <end position="328"/>
    </location>
</feature>
<accession>A0A3L6QMK8</accession>
<dbReference type="GO" id="GO:0003723">
    <property type="term" value="F:RNA binding"/>
    <property type="evidence" value="ECO:0007669"/>
    <property type="project" value="UniProtKB-KW"/>
</dbReference>
<dbReference type="SUPFAM" id="SSF55120">
    <property type="entry name" value="Pseudouridine synthase"/>
    <property type="match status" value="1"/>
</dbReference>
<dbReference type="AlphaFoldDB" id="A0A3L6QMK8"/>
<comment type="caution">
    <text evidence="3">The sequence shown here is derived from an EMBL/GenBank/DDBJ whole genome shotgun (WGS) entry which is preliminary data.</text>
</comment>
<dbReference type="Gene3D" id="3.30.2350.10">
    <property type="entry name" value="Pseudouridine synthase"/>
    <property type="match status" value="1"/>
</dbReference>
<reference evidence="4" key="1">
    <citation type="journal article" date="2019" name="Nat. Commun.">
        <title>The genome of broomcorn millet.</title>
        <authorList>
            <person name="Zou C."/>
            <person name="Miki D."/>
            <person name="Li D."/>
            <person name="Tang Q."/>
            <person name="Xiao L."/>
            <person name="Rajput S."/>
            <person name="Deng P."/>
            <person name="Jia W."/>
            <person name="Huang R."/>
            <person name="Zhang M."/>
            <person name="Sun Y."/>
            <person name="Hu J."/>
            <person name="Fu X."/>
            <person name="Schnable P.S."/>
            <person name="Li F."/>
            <person name="Zhang H."/>
            <person name="Feng B."/>
            <person name="Zhu X."/>
            <person name="Liu R."/>
            <person name="Schnable J.C."/>
            <person name="Zhu J.-K."/>
            <person name="Zhang H."/>
        </authorList>
    </citation>
    <scope>NUCLEOTIDE SEQUENCE [LARGE SCALE GENOMIC DNA]</scope>
</reference>
<evidence type="ECO:0000313" key="4">
    <source>
        <dbReference type="Proteomes" id="UP000275267"/>
    </source>
</evidence>
<evidence type="ECO:0000256" key="1">
    <source>
        <dbReference type="ARBA" id="ARBA00022884"/>
    </source>
</evidence>
<dbReference type="Proteomes" id="UP000275267">
    <property type="component" value="Unassembled WGS sequence"/>
</dbReference>
<proteinExistence type="predicted"/>
<protein>
    <submittedName>
        <fullName evidence="3">RNA pseudouridine synthase 6, chloroplastic</fullName>
    </submittedName>
</protein>
<keyword evidence="4" id="KW-1185">Reference proteome</keyword>
<dbReference type="PANTHER" id="PTHR21600">
    <property type="entry name" value="MITOCHONDRIAL RNA PSEUDOURIDINE SYNTHASE"/>
    <property type="match status" value="1"/>
</dbReference>
<dbReference type="EMBL" id="PQIB02000011">
    <property type="protein sequence ID" value="RLM84718.1"/>
    <property type="molecule type" value="Genomic_DNA"/>
</dbReference>
<dbReference type="PANTHER" id="PTHR21600:SF52">
    <property type="entry name" value="PSEUDOURIDINE SYNTHASE RSUA_RLUA-LIKE DOMAIN-CONTAINING PROTEIN"/>
    <property type="match status" value="1"/>
</dbReference>
<organism evidence="3 4">
    <name type="scientific">Panicum miliaceum</name>
    <name type="common">Proso millet</name>
    <name type="synonym">Broomcorn millet</name>
    <dbReference type="NCBI Taxonomy" id="4540"/>
    <lineage>
        <taxon>Eukaryota</taxon>
        <taxon>Viridiplantae</taxon>
        <taxon>Streptophyta</taxon>
        <taxon>Embryophyta</taxon>
        <taxon>Tracheophyta</taxon>
        <taxon>Spermatophyta</taxon>
        <taxon>Magnoliopsida</taxon>
        <taxon>Liliopsida</taxon>
        <taxon>Poales</taxon>
        <taxon>Poaceae</taxon>
        <taxon>PACMAD clade</taxon>
        <taxon>Panicoideae</taxon>
        <taxon>Panicodae</taxon>
        <taxon>Paniceae</taxon>
        <taxon>Panicinae</taxon>
        <taxon>Panicum</taxon>
        <taxon>Panicum sect. Panicum</taxon>
    </lineage>
</organism>
<sequence length="491" mass="55102">MPKPAANVAWLLPQLWHRRFLPPSLVPRALPSSLLTTHRAPRCRSPLSPSTHLAAGAAVSTAAAVEAPTTTPYPAYDRLLPCPLQDDPPRIEHLVAREDEVAADFISRSLSLPPLYVADLIKFGAVYYALVAPQPPPYAAPEHVRIFREVTDPSVLRRRASIKGKTVREAQKTFRVTDPNQPLEAGTYLRVHVHPKRFPRCYEIDWKSRVIAVADDYVVLDKPAATSEKQVKKVYLALTTAPVSTGIITHYMRPVNRAPRLVSEDHIGKWYLCQMEVLDCKKVPWPSSLIRKDYNVNDCGWPQQEAAYECKINLLTGKTHQIRAQLAAIGTPIIGDSAYMTAAMAAMANPSINPFGREKLSYNSEEEKEAAIEAWIAAHGKEPKSVIGLQASEISWDYEGEHHSYKAGVPWWRQDSVESDLVLEDCLPTKEKQMSKLLIEDDSICLGWYAKAYKEIPLPPPLYVRRAHRPRRSVPDRLLRWMAVLNPSAGK</sequence>
<dbReference type="STRING" id="4540.A0A3L6QMK8"/>
<dbReference type="InterPro" id="IPR020103">
    <property type="entry name" value="PsdUridine_synth_cat_dom_sf"/>
</dbReference>
<dbReference type="GO" id="GO:0009982">
    <property type="term" value="F:pseudouridine synthase activity"/>
    <property type="evidence" value="ECO:0007669"/>
    <property type="project" value="InterPro"/>
</dbReference>
<dbReference type="InterPro" id="IPR006145">
    <property type="entry name" value="PsdUridine_synth_RsuA/RluA"/>
</dbReference>